<organism evidence="3 4">
    <name type="scientific">Stieleria varia</name>
    <dbReference type="NCBI Taxonomy" id="2528005"/>
    <lineage>
        <taxon>Bacteria</taxon>
        <taxon>Pseudomonadati</taxon>
        <taxon>Planctomycetota</taxon>
        <taxon>Planctomycetia</taxon>
        <taxon>Pirellulales</taxon>
        <taxon>Pirellulaceae</taxon>
        <taxon>Stieleria</taxon>
    </lineage>
</organism>
<feature type="domain" description="Carbohydrate binding module xylan-binding" evidence="2">
    <location>
        <begin position="217"/>
        <end position="304"/>
    </location>
</feature>
<dbReference type="Gene3D" id="2.60.60.40">
    <property type="match status" value="1"/>
</dbReference>
<keyword evidence="4" id="KW-1185">Reference proteome</keyword>
<dbReference type="Proteomes" id="UP000320176">
    <property type="component" value="Unassembled WGS sequence"/>
</dbReference>
<evidence type="ECO:0000259" key="2">
    <source>
        <dbReference type="Pfam" id="PF16841"/>
    </source>
</evidence>
<sequence>MKRMKKQTQWSFAPLEARTMLAGDAGLAVADVATVDLPTTEQTTNESSVPSVVFVDQTLVDLTTLIDGVDPSAEIVLLDPKQDFIDQIGKGLSGRYNVSAVHLVTHGAEGRIVLGGQVIDESALAARSSDVSLWSQSLSSDADILLYGCHSGSGVSGQSLMELISDLTGADVAASIDRTGADSEHGNWTLERHVGQIDTVIAFTVDSRNRFRGTLNVTVAATGSTGQEIAQLLIDDAVVAQWDVGTSESPFVYQSEQLLTADQIKVHFVNDLYQPELGIDRNLTVDYVEINGQRFESESEATFSTGTWFNEDGIAAGYGRGDTLHANGYFQYGGSQPTGLLNLDGRYFNDNPGTTAYMSAGQLVVTAGQADGVAWTGTTIDGGAEYVFSVDGFRQGETSAFAVTAGPAVVGIDFYDESGVEIGEQFVALQTNDVVNGNVNTLQFTTPTDARYASIWVWVQNTDLAGPSPVAVEQSSAIISSVSLDKITSADTTPPTASFDSNLTITERTGTISFSVVYEDNFKLGPDGRIRVTGPNGFDQIARVAFSIDDPNAFNPDQRTTITFVDAASSSGFFDTSTNGTYTVELLPDSLRDEAGNVAPGQVLGTFLVDVQVPIDFVPPTVSLTTTQTNVRPDGIIQFSLQYDDNVTYPETRQVPDRVTVTGPNGFSATAQAIAGGSQAPATVFEVFYLTRDDGLPFELGEYFVSVAEGAIVDTAGNPNAAGLLGSFQLIG</sequence>
<dbReference type="InterPro" id="IPR025592">
    <property type="entry name" value="DUF4347"/>
</dbReference>
<reference evidence="3 4" key="1">
    <citation type="submission" date="2019-02" db="EMBL/GenBank/DDBJ databases">
        <title>Deep-cultivation of Planctomycetes and their phenomic and genomic characterization uncovers novel biology.</title>
        <authorList>
            <person name="Wiegand S."/>
            <person name="Jogler M."/>
            <person name="Boedeker C."/>
            <person name="Pinto D."/>
            <person name="Vollmers J."/>
            <person name="Rivas-Marin E."/>
            <person name="Kohn T."/>
            <person name="Peeters S.H."/>
            <person name="Heuer A."/>
            <person name="Rast P."/>
            <person name="Oberbeckmann S."/>
            <person name="Bunk B."/>
            <person name="Jeske O."/>
            <person name="Meyerdierks A."/>
            <person name="Storesund J.E."/>
            <person name="Kallscheuer N."/>
            <person name="Luecker S."/>
            <person name="Lage O.M."/>
            <person name="Pohl T."/>
            <person name="Merkel B.J."/>
            <person name="Hornburger P."/>
            <person name="Mueller R.-W."/>
            <person name="Bruemmer F."/>
            <person name="Labrenz M."/>
            <person name="Spormann A.M."/>
            <person name="Op Den Camp H."/>
            <person name="Overmann J."/>
            <person name="Amann R."/>
            <person name="Jetten M.S.M."/>
            <person name="Mascher T."/>
            <person name="Medema M.H."/>
            <person name="Devos D.P."/>
            <person name="Kaster A.-K."/>
            <person name="Ovreas L."/>
            <person name="Rohde M."/>
            <person name="Galperin M.Y."/>
            <person name="Jogler C."/>
        </authorList>
    </citation>
    <scope>NUCLEOTIDE SEQUENCE [LARGE SCALE GENOMIC DNA]</scope>
    <source>
        <strain evidence="3 4">Pla52n</strain>
    </source>
</reference>
<name>A0A5C6BDQ0_9BACT</name>
<protein>
    <recommendedName>
        <fullName evidence="5">DUF4347 domain-containing protein</fullName>
    </recommendedName>
</protein>
<dbReference type="AlphaFoldDB" id="A0A5C6BDQ0"/>
<comment type="caution">
    <text evidence="3">The sequence shown here is derived from an EMBL/GenBank/DDBJ whole genome shotgun (WGS) entry which is preliminary data.</text>
</comment>
<dbReference type="Pfam" id="PF16841">
    <property type="entry name" value="CBM60"/>
    <property type="match status" value="1"/>
</dbReference>
<dbReference type="InterPro" id="IPR031768">
    <property type="entry name" value="CBM60_xylan-bd"/>
</dbReference>
<dbReference type="Pfam" id="PF14252">
    <property type="entry name" value="DUF4347"/>
    <property type="match status" value="1"/>
</dbReference>
<dbReference type="OrthoDB" id="9816366at2"/>
<feature type="domain" description="DUF4347" evidence="1">
    <location>
        <begin position="52"/>
        <end position="215"/>
    </location>
</feature>
<gene>
    <name evidence="3" type="ORF">Pla52n_11470</name>
</gene>
<accession>A0A5C6BDQ0</accession>
<dbReference type="EMBL" id="SJPN01000001">
    <property type="protein sequence ID" value="TWU08564.1"/>
    <property type="molecule type" value="Genomic_DNA"/>
</dbReference>
<proteinExistence type="predicted"/>
<evidence type="ECO:0000259" key="1">
    <source>
        <dbReference type="Pfam" id="PF14252"/>
    </source>
</evidence>
<evidence type="ECO:0000313" key="4">
    <source>
        <dbReference type="Proteomes" id="UP000320176"/>
    </source>
</evidence>
<evidence type="ECO:0000313" key="3">
    <source>
        <dbReference type="EMBL" id="TWU08564.1"/>
    </source>
</evidence>
<evidence type="ECO:0008006" key="5">
    <source>
        <dbReference type="Google" id="ProtNLM"/>
    </source>
</evidence>